<dbReference type="InterPro" id="IPR020845">
    <property type="entry name" value="AMP-binding_CS"/>
</dbReference>
<evidence type="ECO:0000256" key="1">
    <source>
        <dbReference type="ARBA" id="ARBA00022450"/>
    </source>
</evidence>
<evidence type="ECO:0000313" key="6">
    <source>
        <dbReference type="Proteomes" id="UP000183015"/>
    </source>
</evidence>
<dbReference type="InterPro" id="IPR045851">
    <property type="entry name" value="AMP-bd_C_sf"/>
</dbReference>
<evidence type="ECO:0000256" key="3">
    <source>
        <dbReference type="SAM" id="Phobius"/>
    </source>
</evidence>
<dbReference type="PANTHER" id="PTHR45527">
    <property type="entry name" value="NONRIBOSOMAL PEPTIDE SYNTHETASE"/>
    <property type="match status" value="1"/>
</dbReference>
<dbReference type="Gene3D" id="3.40.50.12780">
    <property type="entry name" value="N-terminal domain of ligase-like"/>
    <property type="match status" value="1"/>
</dbReference>
<dbReference type="STRING" id="235985.SAMN05414137_101486"/>
<dbReference type="EMBL" id="FOAZ01000001">
    <property type="protein sequence ID" value="SEK31702.1"/>
    <property type="molecule type" value="Genomic_DNA"/>
</dbReference>
<dbReference type="NCBIfam" id="TIGR02353">
    <property type="entry name" value="NRPS_term_dom"/>
    <property type="match status" value="1"/>
</dbReference>
<dbReference type="Gene3D" id="2.160.10.10">
    <property type="entry name" value="Hexapeptide repeat proteins"/>
    <property type="match status" value="2"/>
</dbReference>
<dbReference type="eggNOG" id="COG1020">
    <property type="taxonomic scope" value="Bacteria"/>
</dbReference>
<dbReference type="eggNOG" id="COG0663">
    <property type="taxonomic scope" value="Bacteria"/>
</dbReference>
<keyword evidence="3" id="KW-1133">Transmembrane helix</keyword>
<feature type="transmembrane region" description="Helical" evidence="3">
    <location>
        <begin position="650"/>
        <end position="671"/>
    </location>
</feature>
<dbReference type="RefSeq" id="WP_425314660.1">
    <property type="nucleotide sequence ID" value="NZ_BBPN01000040.1"/>
</dbReference>
<dbReference type="NCBIfam" id="TIGR01733">
    <property type="entry name" value="AA-adenyl-dom"/>
    <property type="match status" value="1"/>
</dbReference>
<evidence type="ECO:0000256" key="2">
    <source>
        <dbReference type="ARBA" id="ARBA00022553"/>
    </source>
</evidence>
<dbReference type="PANTHER" id="PTHR45527:SF1">
    <property type="entry name" value="FATTY ACID SYNTHASE"/>
    <property type="match status" value="1"/>
</dbReference>
<dbReference type="Gene3D" id="3.30.300.30">
    <property type="match status" value="1"/>
</dbReference>
<dbReference type="GO" id="GO:0017000">
    <property type="term" value="P:antibiotic biosynthetic process"/>
    <property type="evidence" value="ECO:0007669"/>
    <property type="project" value="UniProtKB-ARBA"/>
</dbReference>
<dbReference type="SMART" id="SM00823">
    <property type="entry name" value="PKS_PP"/>
    <property type="match status" value="1"/>
</dbReference>
<evidence type="ECO:0000313" key="5">
    <source>
        <dbReference type="EMBL" id="SEK31702.1"/>
    </source>
</evidence>
<keyword evidence="3" id="KW-0812">Transmembrane</keyword>
<name>A0A1H7G4H9_STRJI</name>
<dbReference type="SUPFAM" id="SSF56801">
    <property type="entry name" value="Acetyl-CoA synthetase-like"/>
    <property type="match status" value="1"/>
</dbReference>
<dbReference type="InterPro" id="IPR009081">
    <property type="entry name" value="PP-bd_ACP"/>
</dbReference>
<keyword evidence="1" id="KW-0596">Phosphopantetheine</keyword>
<dbReference type="InterPro" id="IPR036736">
    <property type="entry name" value="ACP-like_sf"/>
</dbReference>
<dbReference type="Proteomes" id="UP000183015">
    <property type="component" value="Unassembled WGS sequence"/>
</dbReference>
<feature type="domain" description="Carrier" evidence="4">
    <location>
        <begin position="561"/>
        <end position="634"/>
    </location>
</feature>
<dbReference type="PROSITE" id="PS50075">
    <property type="entry name" value="CARRIER"/>
    <property type="match status" value="1"/>
</dbReference>
<dbReference type="InterPro" id="IPR020806">
    <property type="entry name" value="PKS_PP-bd"/>
</dbReference>
<sequence>MDQQNFIAPARPTASGVGTVAAPAWQTGAVWPTADPAPARTLLDILDETAWRHPDAPALDTGSAVLTYRQLLHAVGELAAELAGYGVGPGDRVGVRVPSGTAELYLAILGTLRAGAAYVPVDVDDPDERAEMIWTDAGVCAIIGAGLAVMAGPSPTGGEPGTARIGDDAWIIFTSGTTGRPKGVAVTHRSAAAFVDAEARLFLRQAPMGPGDRVLAGLSVAFDASCEEMWLAWRHGACLVPAPRSLVKAGTDLGPWLVERGITVVSTVPTLVALWPEQALDRVRLLIVGGEACPPELVERLAVPGREFWNTYGPTEATVVACASLMRAGEPVRIGAPLDGWELAVVGPDNRPVAWGEVGELVIGGVGTARYLDPAKDAEKFGAQPWHGRPERVYRSGDLVRADPQGLVFMGRADEQVKLGGRRIELGEVDSALQALPGVRAAAAAVKETPAGGQVLVGYLVVEGRAAGGSAVPGQASAPGTAGAAGRTLELRAQRGTPGAAPVPDLAALRTLLLDKLPQALVPVLAVVPELPTRTSGKVDRKALPWPLPGVGTDAGAEAGGPLHGTAAWLGEQWQAVLGVPVGPESDFFALGGTSLAAAKLVSLLRQRFPGASVADLYQQPRLQSLADHLDGGADEAVEVREVRPVPRLVGVYQALVLAVLYTVTGLRWVLALAAVDNFIGPLPWAPHTSWVLVVGGWVLLSSAFGRSLIGALGARLLTAGLKPGSYPRGGAAHLRLWTAERLVAMFNVAAVIGTPLARRYARMLGCQVGRDVELHSMPPVTGMAVYGDGCAVETEVDAAGWWLDGDVLHLGTVRIGNGARVGTRTMLMPGAEIGYDAEVLPGSCVIGRVPARARVHGSPAVADENPVPPTELWPAPAHRRSRAWDLAFALALPGFQLLPLLSALPAVAVVWTLIGTDPSYEGVFDRILVASVPLALLTMALYALAVVVTVRLLSLPIKPGLHPAHGKVGFCVWAVHNLMASSRVTLFPFYASLMTPLWLRALGAQVGRRVEASTAIGLPGLMRVGDHAFLADDTMVGSFAVRGGWLRLGVSSVGKRSFVGNSGIVAPGRTLPDDSLVGVLSDAPPVAEPGSSWLGRPGMRVQRVAEGGEDTARTYDPPRRLVWARAAVELCRIVPVLIAVLLGDLAATGLQALFDWDGLTATAVLAGVLLLALGVMACLITTAAKWLLIGRFREGQQPLWSSFVWRNELFDTFVEELAMPWLGGTLVGTPFFTAWLRSLGTRIGRGVWCESHWFPETDLISLGDGATVNRGVVVQTHLFHDRLMRMDTIEVEAGATIGPHSIVLLGSTLGEGSVVGPSSLVMRGESVPAGSRWLGNPVRRWA</sequence>
<organism evidence="5 6">
    <name type="scientific">Streptacidiphilus jiangxiensis</name>
    <dbReference type="NCBI Taxonomy" id="235985"/>
    <lineage>
        <taxon>Bacteria</taxon>
        <taxon>Bacillati</taxon>
        <taxon>Actinomycetota</taxon>
        <taxon>Actinomycetes</taxon>
        <taxon>Kitasatosporales</taxon>
        <taxon>Streptomycetaceae</taxon>
        <taxon>Streptacidiphilus</taxon>
    </lineage>
</organism>
<dbReference type="CDD" id="cd05930">
    <property type="entry name" value="A_NRPS"/>
    <property type="match status" value="1"/>
</dbReference>
<evidence type="ECO:0000259" key="4">
    <source>
        <dbReference type="PROSITE" id="PS50075"/>
    </source>
</evidence>
<dbReference type="GO" id="GO:0031177">
    <property type="term" value="F:phosphopantetheine binding"/>
    <property type="evidence" value="ECO:0007669"/>
    <property type="project" value="InterPro"/>
</dbReference>
<protein>
    <recommendedName>
        <fullName evidence="4">Carrier domain-containing protein</fullName>
    </recommendedName>
</protein>
<dbReference type="Pfam" id="PF00550">
    <property type="entry name" value="PP-binding"/>
    <property type="match status" value="1"/>
</dbReference>
<feature type="transmembrane region" description="Helical" evidence="3">
    <location>
        <begin position="887"/>
        <end position="915"/>
    </location>
</feature>
<feature type="transmembrane region" description="Helical" evidence="3">
    <location>
        <begin position="1123"/>
        <end position="1144"/>
    </location>
</feature>
<dbReference type="InterPro" id="IPR042099">
    <property type="entry name" value="ANL_N_sf"/>
</dbReference>
<dbReference type="Gene3D" id="1.10.1200.10">
    <property type="entry name" value="ACP-like"/>
    <property type="match status" value="1"/>
</dbReference>
<gene>
    <name evidence="5" type="ORF">SAMN05414137_101486</name>
</gene>
<proteinExistence type="predicted"/>
<dbReference type="SUPFAM" id="SSF51161">
    <property type="entry name" value="Trimeric LpxA-like enzymes"/>
    <property type="match status" value="3"/>
</dbReference>
<dbReference type="InterPro" id="IPR012728">
    <property type="entry name" value="Pls/PosA_C"/>
</dbReference>
<dbReference type="InterPro" id="IPR000873">
    <property type="entry name" value="AMP-dep_synth/lig_dom"/>
</dbReference>
<dbReference type="GO" id="GO:0043041">
    <property type="term" value="P:amino acid activation for nonribosomal peptide biosynthetic process"/>
    <property type="evidence" value="ECO:0007669"/>
    <property type="project" value="TreeGrafter"/>
</dbReference>
<dbReference type="Pfam" id="PF00501">
    <property type="entry name" value="AMP-binding"/>
    <property type="match status" value="1"/>
</dbReference>
<keyword evidence="6" id="KW-1185">Reference proteome</keyword>
<keyword evidence="3" id="KW-0472">Membrane</keyword>
<dbReference type="eggNOG" id="COG0110">
    <property type="taxonomic scope" value="Bacteria"/>
</dbReference>
<dbReference type="SUPFAM" id="SSF47336">
    <property type="entry name" value="ACP-like"/>
    <property type="match status" value="1"/>
</dbReference>
<feature type="transmembrane region" description="Helical" evidence="3">
    <location>
        <begin position="1164"/>
        <end position="1189"/>
    </location>
</feature>
<dbReference type="InterPro" id="IPR011004">
    <property type="entry name" value="Trimer_LpxA-like_sf"/>
</dbReference>
<accession>A0A1H7G4H9</accession>
<feature type="transmembrane region" description="Helical" evidence="3">
    <location>
        <begin position="935"/>
        <end position="954"/>
    </location>
</feature>
<dbReference type="InterPro" id="IPR010071">
    <property type="entry name" value="AA_adenyl_dom"/>
</dbReference>
<reference evidence="6" key="1">
    <citation type="submission" date="2016-10" db="EMBL/GenBank/DDBJ databases">
        <authorList>
            <person name="Varghese N."/>
        </authorList>
    </citation>
    <scope>NUCLEOTIDE SEQUENCE [LARGE SCALE GENOMIC DNA]</scope>
    <source>
        <strain evidence="6">DSM 45096 / BCRC 16803 / CGMCC 4.1857 / CIP 109030 / JCM 12277 / KCTC 19219 / NBRC 100920 / 33214</strain>
    </source>
</reference>
<dbReference type="GO" id="GO:0044550">
    <property type="term" value="P:secondary metabolite biosynthetic process"/>
    <property type="evidence" value="ECO:0007669"/>
    <property type="project" value="TreeGrafter"/>
</dbReference>
<dbReference type="PROSITE" id="PS00455">
    <property type="entry name" value="AMP_BINDING"/>
    <property type="match status" value="1"/>
</dbReference>
<keyword evidence="2" id="KW-0597">Phosphoprotein</keyword>
<dbReference type="GO" id="GO:0005737">
    <property type="term" value="C:cytoplasm"/>
    <property type="evidence" value="ECO:0007669"/>
    <property type="project" value="TreeGrafter"/>
</dbReference>